<dbReference type="EC" id="3.5.1.1" evidence="3"/>
<comment type="catalytic activity">
    <reaction evidence="5">
        <text>L-asparagine + H2O = L-aspartate + NH4(+)</text>
        <dbReference type="Rhea" id="RHEA:21016"/>
        <dbReference type="ChEBI" id="CHEBI:15377"/>
        <dbReference type="ChEBI" id="CHEBI:28938"/>
        <dbReference type="ChEBI" id="CHEBI:29991"/>
        <dbReference type="ChEBI" id="CHEBI:58048"/>
        <dbReference type="EC" id="3.5.1.1"/>
    </reaction>
</comment>
<evidence type="ECO:0000259" key="10">
    <source>
        <dbReference type="Pfam" id="PF00710"/>
    </source>
</evidence>
<dbReference type="SFLD" id="SFLDS00057">
    <property type="entry name" value="Glutaminase/Asparaginase"/>
    <property type="match status" value="1"/>
</dbReference>
<dbReference type="Gene3D" id="3.40.50.1170">
    <property type="entry name" value="L-asparaginase, N-terminal domain"/>
    <property type="match status" value="1"/>
</dbReference>
<dbReference type="InterPro" id="IPR036152">
    <property type="entry name" value="Asp/glu_Ase-like_sf"/>
</dbReference>
<feature type="active site" evidence="9">
    <location>
        <position position="85"/>
    </location>
</feature>
<dbReference type="FunFam" id="3.40.50.1170:FF:000001">
    <property type="entry name" value="L-asparaginase 2"/>
    <property type="match status" value="1"/>
</dbReference>
<dbReference type="PRINTS" id="PR00139">
    <property type="entry name" value="ASNGLNASE"/>
</dbReference>
<dbReference type="AlphaFoldDB" id="A0A3T0KTB0"/>
<evidence type="ECO:0000256" key="2">
    <source>
        <dbReference type="ARBA" id="ARBA00011881"/>
    </source>
</evidence>
<dbReference type="PIRSF" id="PIRSF001220">
    <property type="entry name" value="L-ASNase_gatD"/>
    <property type="match status" value="1"/>
</dbReference>
<dbReference type="Pfam" id="PF17763">
    <property type="entry name" value="Asparaginase_C"/>
    <property type="match status" value="1"/>
</dbReference>
<dbReference type="GO" id="GO:0004067">
    <property type="term" value="F:asparaginase activity"/>
    <property type="evidence" value="ECO:0007669"/>
    <property type="project" value="UniProtKB-UniRule"/>
</dbReference>
<feature type="domain" description="L-asparaginase N-terminal" evidence="10">
    <location>
        <begin position="3"/>
        <end position="186"/>
    </location>
</feature>
<feature type="binding site" evidence="7">
    <location>
        <position position="54"/>
    </location>
    <ligand>
        <name>substrate</name>
    </ligand>
</feature>
<evidence type="ECO:0000256" key="5">
    <source>
        <dbReference type="ARBA" id="ARBA00049366"/>
    </source>
</evidence>
<dbReference type="InterPro" id="IPR020827">
    <property type="entry name" value="Asparaginase/glutaminase_AS1"/>
</dbReference>
<keyword evidence="4" id="KW-0378">Hydrolase</keyword>
<dbReference type="PANTHER" id="PTHR11707">
    <property type="entry name" value="L-ASPARAGINASE"/>
    <property type="match status" value="1"/>
</dbReference>
<dbReference type="InterPro" id="IPR027475">
    <property type="entry name" value="Asparaginase/glutaminase_AS2"/>
</dbReference>
<dbReference type="InterPro" id="IPR027473">
    <property type="entry name" value="L-asparaginase_C"/>
</dbReference>
<dbReference type="CDD" id="cd08963">
    <property type="entry name" value="L-asparaginase_I"/>
    <property type="match status" value="1"/>
</dbReference>
<dbReference type="NCBIfam" id="TIGR00519">
    <property type="entry name" value="asnASE_I"/>
    <property type="match status" value="1"/>
</dbReference>
<dbReference type="GO" id="GO:0006520">
    <property type="term" value="P:amino acid metabolic process"/>
    <property type="evidence" value="ECO:0007669"/>
    <property type="project" value="InterPro"/>
</dbReference>
<dbReference type="KEGG" id="pasa:BAOM_2822"/>
<dbReference type="Gene3D" id="3.40.50.40">
    <property type="match status" value="1"/>
</dbReference>
<dbReference type="InterPro" id="IPR037152">
    <property type="entry name" value="L-asparaginase_N_sf"/>
</dbReference>
<dbReference type="SUPFAM" id="SSF53774">
    <property type="entry name" value="Glutaminase/Asparaginase"/>
    <property type="match status" value="1"/>
</dbReference>
<evidence type="ECO:0000256" key="7">
    <source>
        <dbReference type="PIRSR" id="PIRSR001220-2"/>
    </source>
</evidence>
<comment type="similarity">
    <text evidence="1">Belongs to the asparaginase 1 family.</text>
</comment>
<accession>A0A3T0KTB0</accession>
<name>A0A3T0KTB0_9BACI</name>
<dbReference type="EMBL" id="CP026095">
    <property type="protein sequence ID" value="AZV43431.1"/>
    <property type="molecule type" value="Genomic_DNA"/>
</dbReference>
<feature type="domain" description="Asparaginase/glutaminase C-terminal" evidence="11">
    <location>
        <begin position="204"/>
        <end position="319"/>
    </location>
</feature>
<dbReference type="Pfam" id="PF00710">
    <property type="entry name" value="Asparaginase"/>
    <property type="match status" value="1"/>
</dbReference>
<dbReference type="SMART" id="SM00870">
    <property type="entry name" value="Asparaginase"/>
    <property type="match status" value="1"/>
</dbReference>
<sequence>MKKILMLTTGGTIAAVPGKEGLYPEISAEQIANYLPEQNDRYKVESKTLMNIDSANMQPESWVKIAETIYEHYDMYDGFVITHGTDTMAYTSAALSYMLQNLVKPVVITGSQIPINYKRTDAKKNISDAIRFACEDIGGVFTVFGGVAIIGTRVVKLRTISYDAFESINFPYIARVNNSEVLYQRPISLPKHKKIKFNASVCPDVFLLKLHPGTKPELFDYIKKLYKGVVIESFGTGGIPCQERSLVQKVHELIESGITVVFTTQVLEEGEDLGLYEVGRKVSENMIVRTRDMNTEAIIPKLMWALGQSNDSEKVKKIMTTPIAYDMKLPKSDEK</sequence>
<evidence type="ECO:0000256" key="1">
    <source>
        <dbReference type="ARBA" id="ARBA00010518"/>
    </source>
</evidence>
<gene>
    <name evidence="12" type="ORF">BAOM_2822</name>
</gene>
<dbReference type="PROSITE" id="PS00144">
    <property type="entry name" value="ASN_GLN_ASE_1"/>
    <property type="match status" value="1"/>
</dbReference>
<evidence type="ECO:0000259" key="11">
    <source>
        <dbReference type="Pfam" id="PF17763"/>
    </source>
</evidence>
<dbReference type="OrthoDB" id="9788068at2"/>
<evidence type="ECO:0000256" key="3">
    <source>
        <dbReference type="ARBA" id="ARBA00012920"/>
    </source>
</evidence>
<dbReference type="Proteomes" id="UP000283095">
    <property type="component" value="Chromosome"/>
</dbReference>
<organism evidence="12 13">
    <name type="scientific">Peribacillus asahii</name>
    <dbReference type="NCBI Taxonomy" id="228899"/>
    <lineage>
        <taxon>Bacteria</taxon>
        <taxon>Bacillati</taxon>
        <taxon>Bacillota</taxon>
        <taxon>Bacilli</taxon>
        <taxon>Bacillales</taxon>
        <taxon>Bacillaceae</taxon>
        <taxon>Peribacillus</taxon>
    </lineage>
</organism>
<dbReference type="InterPro" id="IPR006034">
    <property type="entry name" value="Asparaginase/glutaminase-like"/>
</dbReference>
<dbReference type="InterPro" id="IPR006033">
    <property type="entry name" value="AsnA_fam"/>
</dbReference>
<dbReference type="InterPro" id="IPR041725">
    <property type="entry name" value="L-asparaginase_I"/>
</dbReference>
<evidence type="ECO:0000313" key="13">
    <source>
        <dbReference type="Proteomes" id="UP000283095"/>
    </source>
</evidence>
<dbReference type="PIRSF" id="PIRSF500176">
    <property type="entry name" value="L_ASNase"/>
    <property type="match status" value="1"/>
</dbReference>
<dbReference type="PROSITE" id="PS00917">
    <property type="entry name" value="ASN_GLN_ASE_2"/>
    <property type="match status" value="1"/>
</dbReference>
<evidence type="ECO:0000313" key="12">
    <source>
        <dbReference type="EMBL" id="AZV43431.1"/>
    </source>
</evidence>
<reference evidence="12 13" key="1">
    <citation type="submission" date="2018-01" db="EMBL/GenBank/DDBJ databases">
        <title>Bacillus asahii Genome sequencing and assembly.</title>
        <authorList>
            <person name="Jiang H."/>
            <person name="Feng Y."/>
            <person name="Zhao F."/>
            <person name="Lin X."/>
        </authorList>
    </citation>
    <scope>NUCLEOTIDE SEQUENCE [LARGE SCALE GENOMIC DNA]</scope>
    <source>
        <strain evidence="12 13">OM18</strain>
    </source>
</reference>
<protein>
    <recommendedName>
        <fullName evidence="3">asparaginase</fullName>
        <ecNumber evidence="3">3.5.1.1</ecNumber>
    </recommendedName>
</protein>
<feature type="active site" evidence="8">
    <location>
        <position position="12"/>
    </location>
</feature>
<dbReference type="InterPro" id="IPR040919">
    <property type="entry name" value="Asparaginase_C"/>
</dbReference>
<evidence type="ECO:0000256" key="8">
    <source>
        <dbReference type="PROSITE-ProRule" id="PRU10099"/>
    </source>
</evidence>
<dbReference type="PROSITE" id="PS51732">
    <property type="entry name" value="ASN_GLN_ASE_3"/>
    <property type="match status" value="1"/>
</dbReference>
<proteinExistence type="inferred from homology"/>
<evidence type="ECO:0000256" key="4">
    <source>
        <dbReference type="ARBA" id="ARBA00022801"/>
    </source>
</evidence>
<dbReference type="InterPro" id="IPR027474">
    <property type="entry name" value="L-asparaginase_N"/>
</dbReference>
<evidence type="ECO:0000256" key="6">
    <source>
        <dbReference type="PIRSR" id="PIRSR001220-1"/>
    </source>
</evidence>
<evidence type="ECO:0000256" key="9">
    <source>
        <dbReference type="PROSITE-ProRule" id="PRU10100"/>
    </source>
</evidence>
<comment type="subunit">
    <text evidence="2">Homotetramer.</text>
</comment>
<dbReference type="RefSeq" id="WP_127760628.1">
    <property type="nucleotide sequence ID" value="NZ_CP026095.1"/>
</dbReference>
<feature type="binding site" evidence="7">
    <location>
        <begin position="85"/>
        <end position="86"/>
    </location>
    <ligand>
        <name>substrate</name>
    </ligand>
</feature>
<dbReference type="PANTHER" id="PTHR11707:SF28">
    <property type="entry name" value="60 KDA LYSOPHOSPHOLIPASE"/>
    <property type="match status" value="1"/>
</dbReference>
<feature type="active site" description="O-isoaspartyl threonine intermediate" evidence="6">
    <location>
        <position position="12"/>
    </location>
</feature>